<name>A0ABP8JR70_9MICO</name>
<dbReference type="EMBL" id="BAABFX010000025">
    <property type="protein sequence ID" value="GAA4394835.1"/>
    <property type="molecule type" value="Genomic_DNA"/>
</dbReference>
<keyword evidence="7" id="KW-1185">Reference proteome</keyword>
<dbReference type="Proteomes" id="UP001500390">
    <property type="component" value="Unassembled WGS sequence"/>
</dbReference>
<dbReference type="CDD" id="cd07906">
    <property type="entry name" value="Adenylation_DNA_ligase_LigD_LigC"/>
    <property type="match status" value="1"/>
</dbReference>
<dbReference type="NCBIfam" id="TIGR02779">
    <property type="entry name" value="NHEJ_ligase_lig"/>
    <property type="match status" value="1"/>
</dbReference>
<dbReference type="InterPro" id="IPR016059">
    <property type="entry name" value="DNA_ligase_ATP-dep_CS"/>
</dbReference>
<comment type="caution">
    <text evidence="6">The sequence shown here is derived from an EMBL/GenBank/DDBJ whole genome shotgun (WGS) entry which is preliminary data.</text>
</comment>
<dbReference type="InterPro" id="IPR050191">
    <property type="entry name" value="ATP-dep_DNA_ligase"/>
</dbReference>
<dbReference type="Gene3D" id="3.30.1490.70">
    <property type="match status" value="1"/>
</dbReference>
<dbReference type="Pfam" id="PF04679">
    <property type="entry name" value="DNA_ligase_A_C"/>
    <property type="match status" value="1"/>
</dbReference>
<dbReference type="PROSITE" id="PS00697">
    <property type="entry name" value="DNA_LIGASE_A1"/>
    <property type="match status" value="1"/>
</dbReference>
<dbReference type="PANTHER" id="PTHR45674">
    <property type="entry name" value="DNA LIGASE 1/3 FAMILY MEMBER"/>
    <property type="match status" value="1"/>
</dbReference>
<dbReference type="Gene3D" id="2.40.50.140">
    <property type="entry name" value="Nucleic acid-binding proteins"/>
    <property type="match status" value="1"/>
</dbReference>
<evidence type="ECO:0000256" key="4">
    <source>
        <dbReference type="ARBA" id="ARBA00034003"/>
    </source>
</evidence>
<dbReference type="InterPro" id="IPR012309">
    <property type="entry name" value="DNA_ligase_ATP-dep_C"/>
</dbReference>
<dbReference type="InterPro" id="IPR012340">
    <property type="entry name" value="NA-bd_OB-fold"/>
</dbReference>
<evidence type="ECO:0000313" key="7">
    <source>
        <dbReference type="Proteomes" id="UP001500390"/>
    </source>
</evidence>
<dbReference type="EC" id="6.5.1.1" evidence="2"/>
<dbReference type="PANTHER" id="PTHR45674:SF4">
    <property type="entry name" value="DNA LIGASE 1"/>
    <property type="match status" value="1"/>
</dbReference>
<evidence type="ECO:0000256" key="3">
    <source>
        <dbReference type="ARBA" id="ARBA00022598"/>
    </source>
</evidence>
<dbReference type="CDD" id="cd07971">
    <property type="entry name" value="OBF_DNA_ligase_LigD"/>
    <property type="match status" value="1"/>
</dbReference>
<reference evidence="7" key="1">
    <citation type="journal article" date="2019" name="Int. J. Syst. Evol. Microbiol.">
        <title>The Global Catalogue of Microorganisms (GCM) 10K type strain sequencing project: providing services to taxonomists for standard genome sequencing and annotation.</title>
        <authorList>
            <consortium name="The Broad Institute Genomics Platform"/>
            <consortium name="The Broad Institute Genome Sequencing Center for Infectious Disease"/>
            <person name="Wu L."/>
            <person name="Ma J."/>
        </authorList>
    </citation>
    <scope>NUCLEOTIDE SEQUENCE [LARGE SCALE GENOMIC DNA]</scope>
    <source>
        <strain evidence="7">JCM 17738</strain>
    </source>
</reference>
<comment type="similarity">
    <text evidence="1">Belongs to the ATP-dependent DNA ligase family.</text>
</comment>
<keyword evidence="3 6" id="KW-0436">Ligase</keyword>
<gene>
    <name evidence="6" type="ORF">GCM10023153_16310</name>
</gene>
<feature type="domain" description="ATP-dependent DNA ligase family profile" evidence="5">
    <location>
        <begin position="121"/>
        <end position="255"/>
    </location>
</feature>
<comment type="catalytic activity">
    <reaction evidence="4">
        <text>ATP + (deoxyribonucleotide)n-3'-hydroxyl + 5'-phospho-(deoxyribonucleotide)m = (deoxyribonucleotide)n+m + AMP + diphosphate.</text>
        <dbReference type="EC" id="6.5.1.1"/>
    </reaction>
</comment>
<evidence type="ECO:0000313" key="6">
    <source>
        <dbReference type="EMBL" id="GAA4394835.1"/>
    </source>
</evidence>
<evidence type="ECO:0000256" key="1">
    <source>
        <dbReference type="ARBA" id="ARBA00007572"/>
    </source>
</evidence>
<dbReference type="SUPFAM" id="SSF50249">
    <property type="entry name" value="Nucleic acid-binding proteins"/>
    <property type="match status" value="1"/>
</dbReference>
<dbReference type="InterPro" id="IPR012310">
    <property type="entry name" value="DNA_ligase_ATP-dep_cent"/>
</dbReference>
<accession>A0ABP8JR70</accession>
<protein>
    <recommendedName>
        <fullName evidence="2">DNA ligase (ATP)</fullName>
        <ecNumber evidence="2">6.5.1.1</ecNumber>
    </recommendedName>
</protein>
<sequence length="329" mass="35690">MVTPSSSHEPSSARAPLRPMLATAADRVPTGADWVHEVKWDGMRVLVDVRGGEVRVWSRNERDVTASYPELAGLGEAYDDMLLDAEVVALDGGRPSFHALTERMHVSDRRKAVRLAATRPVTLMVFDLLRLFGADLTDQPWSARRGLLERLDLTGPTWQVPAVHDDGEHLLAATAEQGLEGIVSKRRSATYAAGRRSSDWRKSAHKVTHSVVVGGWRPEVGSAGRLGAVLVGLPDGAGGWRYAGRVGSGLAGTAGQALAMRLRPLSRDDSPFDDDVPSIDAVGTTWVQPRVVIEVRALELTGQHRLRQPAYLGVRTDLVPADLEEVEDA</sequence>
<dbReference type="SUPFAM" id="SSF56091">
    <property type="entry name" value="DNA ligase/mRNA capping enzyme, catalytic domain"/>
    <property type="match status" value="1"/>
</dbReference>
<dbReference type="GO" id="GO:0016874">
    <property type="term" value="F:ligase activity"/>
    <property type="evidence" value="ECO:0007669"/>
    <property type="project" value="UniProtKB-KW"/>
</dbReference>
<dbReference type="Pfam" id="PF01068">
    <property type="entry name" value="DNA_ligase_A_M"/>
    <property type="match status" value="1"/>
</dbReference>
<dbReference type="Gene3D" id="3.30.470.30">
    <property type="entry name" value="DNA ligase/mRNA capping enzyme"/>
    <property type="match status" value="1"/>
</dbReference>
<evidence type="ECO:0000256" key="2">
    <source>
        <dbReference type="ARBA" id="ARBA00012727"/>
    </source>
</evidence>
<dbReference type="PROSITE" id="PS50160">
    <property type="entry name" value="DNA_LIGASE_A3"/>
    <property type="match status" value="1"/>
</dbReference>
<dbReference type="InterPro" id="IPR014146">
    <property type="entry name" value="LigD_ligase_dom"/>
</dbReference>
<evidence type="ECO:0000259" key="5">
    <source>
        <dbReference type="PROSITE" id="PS50160"/>
    </source>
</evidence>
<proteinExistence type="inferred from homology"/>
<organism evidence="6 7">
    <name type="scientific">Ornithinibacter aureus</name>
    <dbReference type="NCBI Taxonomy" id="622664"/>
    <lineage>
        <taxon>Bacteria</taxon>
        <taxon>Bacillati</taxon>
        <taxon>Actinomycetota</taxon>
        <taxon>Actinomycetes</taxon>
        <taxon>Micrococcales</taxon>
        <taxon>Intrasporangiaceae</taxon>
        <taxon>Ornithinibacter</taxon>
    </lineage>
</organism>